<dbReference type="Proteomes" id="UP000034956">
    <property type="component" value="Unassembled WGS sequence"/>
</dbReference>
<evidence type="ECO:0000259" key="11">
    <source>
        <dbReference type="Pfam" id="PF21760"/>
    </source>
</evidence>
<name>A0A0G1UA29_9BACT</name>
<evidence type="ECO:0000259" key="10">
    <source>
        <dbReference type="Pfam" id="PF02355"/>
    </source>
</evidence>
<comment type="subunit">
    <text evidence="9">Forms a complex with SecF. Part of the essential Sec protein translocation apparatus which comprises SecA, SecYEG and auxiliary proteins SecDF. Other proteins may also be involved.</text>
</comment>
<reference evidence="13 14" key="1">
    <citation type="journal article" date="2015" name="Nature">
        <title>rRNA introns, odd ribosomes, and small enigmatic genomes across a large radiation of phyla.</title>
        <authorList>
            <person name="Brown C.T."/>
            <person name="Hug L.A."/>
            <person name="Thomas B.C."/>
            <person name="Sharon I."/>
            <person name="Castelle C.J."/>
            <person name="Singh A."/>
            <person name="Wilkins M.J."/>
            <person name="Williams K.H."/>
            <person name="Banfield J.F."/>
        </authorList>
    </citation>
    <scope>NUCLEOTIDE SEQUENCE [LARGE SCALE GENOMIC DNA]</scope>
</reference>
<feature type="transmembrane region" description="Helical" evidence="9">
    <location>
        <begin position="289"/>
        <end position="309"/>
    </location>
</feature>
<dbReference type="PANTHER" id="PTHR30081">
    <property type="entry name" value="PROTEIN-EXPORT MEMBRANE PROTEIN SEC"/>
    <property type="match status" value="1"/>
</dbReference>
<dbReference type="NCBIfam" id="TIGR00916">
    <property type="entry name" value="2A0604s01"/>
    <property type="match status" value="1"/>
</dbReference>
<dbReference type="PATRIC" id="fig|1618660.3.peg.688"/>
<dbReference type="GO" id="GO:0006605">
    <property type="term" value="P:protein targeting"/>
    <property type="evidence" value="ECO:0007669"/>
    <property type="project" value="UniProtKB-UniRule"/>
</dbReference>
<feature type="domain" description="Protein translocase subunit SecDF P1" evidence="11">
    <location>
        <begin position="72"/>
        <end position="130"/>
    </location>
</feature>
<dbReference type="GO" id="GO:0005886">
    <property type="term" value="C:plasma membrane"/>
    <property type="evidence" value="ECO:0007669"/>
    <property type="project" value="UniProtKB-SubCell"/>
</dbReference>
<dbReference type="Gene3D" id="1.20.1640.10">
    <property type="entry name" value="Multidrug efflux transporter AcrB transmembrane domain"/>
    <property type="match status" value="1"/>
</dbReference>
<evidence type="ECO:0000256" key="4">
    <source>
        <dbReference type="ARBA" id="ARBA00022692"/>
    </source>
</evidence>
<dbReference type="SUPFAM" id="SSF82866">
    <property type="entry name" value="Multidrug efflux transporter AcrB transmembrane domain"/>
    <property type="match status" value="1"/>
</dbReference>
<keyword evidence="5 9" id="KW-0653">Protein transport</keyword>
<keyword evidence="2 9" id="KW-0813">Transport</keyword>
<feature type="transmembrane region" description="Helical" evidence="9">
    <location>
        <begin position="265"/>
        <end position="284"/>
    </location>
</feature>
<dbReference type="FunFam" id="1.20.1640.10:FF:000004">
    <property type="entry name" value="Protein translocase subunit SecD"/>
    <property type="match status" value="1"/>
</dbReference>
<evidence type="ECO:0000256" key="2">
    <source>
        <dbReference type="ARBA" id="ARBA00022448"/>
    </source>
</evidence>
<gene>
    <name evidence="9" type="primary">secD</name>
    <name evidence="13" type="ORF">UY23_C0005G0063</name>
</gene>
<feature type="domain" description="SecDF P1 head subdomain" evidence="12">
    <location>
        <begin position="141"/>
        <end position="243"/>
    </location>
</feature>
<comment type="similarity">
    <text evidence="9">Belongs to the SecD/SecF family. SecD subfamily.</text>
</comment>
<keyword evidence="4 9" id="KW-0812">Transmembrane</keyword>
<dbReference type="NCBIfam" id="TIGR01129">
    <property type="entry name" value="secD"/>
    <property type="match status" value="1"/>
</dbReference>
<dbReference type="Gene3D" id="3.30.1360.200">
    <property type="match status" value="1"/>
</dbReference>
<proteinExistence type="inferred from homology"/>
<evidence type="ECO:0000256" key="3">
    <source>
        <dbReference type="ARBA" id="ARBA00022475"/>
    </source>
</evidence>
<feature type="transmembrane region" description="Helical" evidence="9">
    <location>
        <begin position="389"/>
        <end position="412"/>
    </location>
</feature>
<evidence type="ECO:0000256" key="5">
    <source>
        <dbReference type="ARBA" id="ARBA00022927"/>
    </source>
</evidence>
<dbReference type="GO" id="GO:0015450">
    <property type="term" value="F:protein-transporting ATPase activity"/>
    <property type="evidence" value="ECO:0007669"/>
    <property type="project" value="InterPro"/>
</dbReference>
<dbReference type="Pfam" id="PF02355">
    <property type="entry name" value="SecD_SecF_C"/>
    <property type="match status" value="1"/>
</dbReference>
<evidence type="ECO:0000256" key="8">
    <source>
        <dbReference type="ARBA" id="ARBA00023136"/>
    </source>
</evidence>
<evidence type="ECO:0000256" key="6">
    <source>
        <dbReference type="ARBA" id="ARBA00022989"/>
    </source>
</evidence>
<evidence type="ECO:0000313" key="14">
    <source>
        <dbReference type="Proteomes" id="UP000034956"/>
    </source>
</evidence>
<dbReference type="AlphaFoldDB" id="A0A0G1UA29"/>
<keyword evidence="6 9" id="KW-1133">Transmembrane helix</keyword>
<comment type="caution">
    <text evidence="9">Lacks conserved residue(s) required for the propagation of feature annotation.</text>
</comment>
<evidence type="ECO:0000256" key="7">
    <source>
        <dbReference type="ARBA" id="ARBA00023010"/>
    </source>
</evidence>
<keyword evidence="7 9" id="KW-0811">Translocation</keyword>
<dbReference type="PANTHER" id="PTHR30081:SF1">
    <property type="entry name" value="PROTEIN TRANSLOCASE SUBUNIT SECD"/>
    <property type="match status" value="1"/>
</dbReference>
<keyword evidence="3 9" id="KW-1003">Cell membrane</keyword>
<dbReference type="InterPro" id="IPR048631">
    <property type="entry name" value="SecD_1st"/>
</dbReference>
<feature type="domain" description="Protein export membrane protein SecD/SecF C-terminal" evidence="10">
    <location>
        <begin position="246"/>
        <end position="415"/>
    </location>
</feature>
<evidence type="ECO:0000259" key="12">
    <source>
        <dbReference type="Pfam" id="PF22599"/>
    </source>
</evidence>
<dbReference type="Pfam" id="PF22599">
    <property type="entry name" value="SecDF_P1_head"/>
    <property type="match status" value="1"/>
</dbReference>
<dbReference type="InterPro" id="IPR005791">
    <property type="entry name" value="SecD"/>
</dbReference>
<protein>
    <recommendedName>
        <fullName evidence="9">Protein translocase subunit SecD</fullName>
    </recommendedName>
</protein>
<dbReference type="EMBL" id="LCPF01000005">
    <property type="protein sequence ID" value="KKU90967.1"/>
    <property type="molecule type" value="Genomic_DNA"/>
</dbReference>
<dbReference type="GO" id="GO:0065002">
    <property type="term" value="P:intracellular protein transmembrane transport"/>
    <property type="evidence" value="ECO:0007669"/>
    <property type="project" value="UniProtKB-UniRule"/>
</dbReference>
<keyword evidence="8 9" id="KW-0472">Membrane</keyword>
<dbReference type="InterPro" id="IPR055344">
    <property type="entry name" value="SecD_SecF_C_bact"/>
</dbReference>
<dbReference type="Gene3D" id="3.30.70.3400">
    <property type="match status" value="1"/>
</dbReference>
<accession>A0A0G1UA29</accession>
<comment type="caution">
    <text evidence="13">The sequence shown here is derived from an EMBL/GenBank/DDBJ whole genome shotgun (WGS) entry which is preliminary data.</text>
</comment>
<evidence type="ECO:0000256" key="9">
    <source>
        <dbReference type="HAMAP-Rule" id="MF_01463"/>
    </source>
</evidence>
<dbReference type="HAMAP" id="MF_01463_B">
    <property type="entry name" value="SecD_B"/>
    <property type="match status" value="1"/>
</dbReference>
<dbReference type="InterPro" id="IPR048634">
    <property type="entry name" value="SecD_SecF_C"/>
</dbReference>
<sequence length="421" mass="45678">MPDRKRLAFLLTVLVVLAVVAGVFDYDPLWQKVSRFSPWRLGLDLAGGSYLIYSVDLSQVNAADQGSVVNGLRDVIEKRVNLFGVSEPKIYVETAGSDTRLIVELAGIKDVSEAIKEIGATPFLDFREVAANGSSTVAVPTGLTGRYLSSAQLGFGQNTNLPEVDLNFNSDGAVLFEEITKRNIGKPLCVFIDNDLIVPDDQADSCPIVQSEISGGKAQITGQFTVQSARALVERFNAGALPAPITLVNQQTIGADFGQGELSKALWAGALGTLLIVIFMLAYYRFFGVFASFALLMYIAFLLGVFKLFGVTMTLAGIAGFILSIGMAVDANILVFERTKEELKKGLSRTSAVEEGFRRAWTSIRDSNISTLITSAVLYYFTSSFVKGFALTLFLGVIVSMFSAITVSRTMLRIFVKNKKI</sequence>
<dbReference type="InterPro" id="IPR022813">
    <property type="entry name" value="SecD/SecF_arch_bac"/>
</dbReference>
<feature type="transmembrane region" description="Helical" evidence="9">
    <location>
        <begin position="315"/>
        <end position="336"/>
    </location>
</feature>
<dbReference type="Pfam" id="PF21760">
    <property type="entry name" value="SecD_1st"/>
    <property type="match status" value="1"/>
</dbReference>
<comment type="function">
    <text evidence="9">Part of the Sec protein translocase complex. Interacts with the SecYEG preprotein conducting channel. SecDF uses the proton motive force (PMF) to complete protein translocation after the ATP-dependent function of SecA.</text>
</comment>
<dbReference type="GO" id="GO:0043952">
    <property type="term" value="P:protein transport by the Sec complex"/>
    <property type="evidence" value="ECO:0007669"/>
    <property type="project" value="UniProtKB-UniRule"/>
</dbReference>
<evidence type="ECO:0000313" key="13">
    <source>
        <dbReference type="EMBL" id="KKU90967.1"/>
    </source>
</evidence>
<feature type="transmembrane region" description="Helical" evidence="9">
    <location>
        <begin position="367"/>
        <end position="383"/>
    </location>
</feature>
<dbReference type="InterPro" id="IPR054384">
    <property type="entry name" value="SecDF_P1_head"/>
</dbReference>
<comment type="subcellular location">
    <subcellularLocation>
        <location evidence="1 9">Cell membrane</location>
        <topology evidence="1 9">Multi-pass membrane protein</topology>
    </subcellularLocation>
</comment>
<evidence type="ECO:0000256" key="1">
    <source>
        <dbReference type="ARBA" id="ARBA00004651"/>
    </source>
</evidence>
<organism evidence="13 14">
    <name type="scientific">Candidatus Jorgensenbacteria bacterium GW2011_GWA1_48_11</name>
    <dbReference type="NCBI Taxonomy" id="1618660"/>
    <lineage>
        <taxon>Bacteria</taxon>
        <taxon>Candidatus Joergenseniibacteriota</taxon>
    </lineage>
</organism>